<accession>A0A9Q8YI51</accession>
<evidence type="ECO:0000313" key="2">
    <source>
        <dbReference type="Proteomes" id="UP001055460"/>
    </source>
</evidence>
<organism evidence="1 2">
    <name type="scientific">Ensifer adhaerens</name>
    <name type="common">Sinorhizobium morelense</name>
    <dbReference type="NCBI Taxonomy" id="106592"/>
    <lineage>
        <taxon>Bacteria</taxon>
        <taxon>Pseudomonadati</taxon>
        <taxon>Pseudomonadota</taxon>
        <taxon>Alphaproteobacteria</taxon>
        <taxon>Hyphomicrobiales</taxon>
        <taxon>Rhizobiaceae</taxon>
        <taxon>Sinorhizobium/Ensifer group</taxon>
        <taxon>Ensifer</taxon>
    </lineage>
</organism>
<geneLocation type="plasmid" evidence="1 2">
    <name>pD</name>
</geneLocation>
<dbReference type="EMBL" id="CP098811">
    <property type="protein sequence ID" value="USJ28587.1"/>
    <property type="molecule type" value="Genomic_DNA"/>
</dbReference>
<keyword evidence="1" id="KW-0614">Plasmid</keyword>
<dbReference type="RefSeq" id="WP_252161646.1">
    <property type="nucleotide sequence ID" value="NZ_CP098811.1"/>
</dbReference>
<dbReference type="Proteomes" id="UP001055460">
    <property type="component" value="Plasmid pD"/>
</dbReference>
<gene>
    <name evidence="1" type="ORF">NE863_36325</name>
</gene>
<sequence>MSRFTETETALFERLRALKALPDMSINDLGVGVPLTAAGFTQDEIMEVLYALEQDKFVALLPGNRLLMLKELPDG</sequence>
<evidence type="ECO:0000313" key="1">
    <source>
        <dbReference type="EMBL" id="USJ28587.1"/>
    </source>
</evidence>
<dbReference type="AlphaFoldDB" id="A0A9Q8YI51"/>
<protein>
    <submittedName>
        <fullName evidence="1">Uncharacterized protein</fullName>
    </submittedName>
</protein>
<reference evidence="1" key="1">
    <citation type="submission" date="2022-06" db="EMBL/GenBank/DDBJ databases">
        <title>Physiological and biochemical characterization and genomic elucidation of a strain of the genus Ensifer adhaerens M8 that combines arsenic oxidation and chromium reduction.</title>
        <authorList>
            <person name="Li X."/>
            <person name="Yu c."/>
        </authorList>
    </citation>
    <scope>NUCLEOTIDE SEQUENCE</scope>
    <source>
        <strain evidence="1">M8</strain>
        <plasmid evidence="1">pD</plasmid>
    </source>
</reference>
<name>A0A9Q8YI51_ENSAD</name>
<proteinExistence type="predicted"/>